<keyword evidence="3" id="KW-1185">Reference proteome</keyword>
<reference evidence="2" key="1">
    <citation type="journal article" date="2019" name="PLoS Negl. Trop. Dis.">
        <title>Revisiting the worldwide diversity of Leptospira species in the environment.</title>
        <authorList>
            <person name="Vincent A.T."/>
            <person name="Schiettekatte O."/>
            <person name="Bourhy P."/>
            <person name="Veyrier F.J."/>
            <person name="Picardeau M."/>
        </authorList>
    </citation>
    <scope>NUCLEOTIDE SEQUENCE [LARGE SCALE GENOMIC DNA]</scope>
    <source>
        <strain evidence="2">201300427</strain>
    </source>
</reference>
<sequence length="402" mass="45463">MIEWIRLKFFISLILLLSLLSCKIASVTEAEKEAEAVFLNKVQNGKNIKTGTLLVHSDRLQLHWKFGYEKVSKEEKQSKYASDRPFHIASIGKVFTSVLIWKQIEIGKLSLNDPVEKILGKEILKDLFVFQGKDHSSEVTISHLLSHTSGIADYFESTDSNPNGSQISVLEEIRKDPKKFWTPKELLDFTKHHLKAVSIPGEKFHYSDTGYILLGLVVEKLSGRTFEKELEEIIFSHLGMNHSYMHLRSKPKEKTNLPLSRMSLGDTDVTDYTSVSADWAGGGIISTAEDLLLFQKALVSGKLIRQETYERMKGSYPFRDGILYGYGLMTVRFGDILFLMAGTPDVHGHSGILSTLMFYCPEYDAHIISNFGSSDDIEGSFEMMFRLLSFLEAVNKLRLNGS</sequence>
<proteinExistence type="predicted"/>
<dbReference type="Pfam" id="PF00144">
    <property type="entry name" value="Beta-lactamase"/>
    <property type="match status" value="1"/>
</dbReference>
<feature type="domain" description="Beta-lactamase-related" evidence="1">
    <location>
        <begin position="54"/>
        <end position="364"/>
    </location>
</feature>
<organism evidence="2 3">
    <name type="scientific">Leptospira idonii</name>
    <dbReference type="NCBI Taxonomy" id="1193500"/>
    <lineage>
        <taxon>Bacteria</taxon>
        <taxon>Pseudomonadati</taxon>
        <taxon>Spirochaetota</taxon>
        <taxon>Spirochaetia</taxon>
        <taxon>Leptospirales</taxon>
        <taxon>Leptospiraceae</taxon>
        <taxon>Leptospira</taxon>
    </lineage>
</organism>
<accession>A0A4R9LYI7</accession>
<dbReference type="RefSeq" id="WP_135761101.1">
    <property type="nucleotide sequence ID" value="NZ_RQHW01000047.1"/>
</dbReference>
<dbReference type="InterPro" id="IPR001466">
    <property type="entry name" value="Beta-lactam-related"/>
</dbReference>
<dbReference type="AlphaFoldDB" id="A0A4R9LYI7"/>
<gene>
    <name evidence="2" type="ORF">EHS15_13550</name>
</gene>
<dbReference type="PANTHER" id="PTHR46825">
    <property type="entry name" value="D-ALANYL-D-ALANINE-CARBOXYPEPTIDASE/ENDOPEPTIDASE AMPH"/>
    <property type="match status" value="1"/>
</dbReference>
<dbReference type="SUPFAM" id="SSF56601">
    <property type="entry name" value="beta-lactamase/transpeptidase-like"/>
    <property type="match status" value="1"/>
</dbReference>
<evidence type="ECO:0000313" key="2">
    <source>
        <dbReference type="EMBL" id="TGN18417.1"/>
    </source>
</evidence>
<dbReference type="InterPro" id="IPR012338">
    <property type="entry name" value="Beta-lactam/transpept-like"/>
</dbReference>
<protein>
    <submittedName>
        <fullName evidence="2">Class A beta-lactamase-related serine hydrolase</fullName>
    </submittedName>
</protein>
<dbReference type="PROSITE" id="PS51257">
    <property type="entry name" value="PROKAR_LIPOPROTEIN"/>
    <property type="match status" value="1"/>
</dbReference>
<name>A0A4R9LYI7_9LEPT</name>
<keyword evidence="2" id="KW-0378">Hydrolase</keyword>
<comment type="caution">
    <text evidence="2">The sequence shown here is derived from an EMBL/GenBank/DDBJ whole genome shotgun (WGS) entry which is preliminary data.</text>
</comment>
<evidence type="ECO:0000259" key="1">
    <source>
        <dbReference type="Pfam" id="PF00144"/>
    </source>
</evidence>
<dbReference type="OrthoDB" id="9803467at2"/>
<dbReference type="InterPro" id="IPR050491">
    <property type="entry name" value="AmpC-like"/>
</dbReference>
<dbReference type="Proteomes" id="UP000298058">
    <property type="component" value="Unassembled WGS sequence"/>
</dbReference>
<dbReference type="Gene3D" id="3.40.710.10">
    <property type="entry name" value="DD-peptidase/beta-lactamase superfamily"/>
    <property type="match status" value="1"/>
</dbReference>
<dbReference type="PANTHER" id="PTHR46825:SF9">
    <property type="entry name" value="BETA-LACTAMASE-RELATED DOMAIN-CONTAINING PROTEIN"/>
    <property type="match status" value="1"/>
</dbReference>
<dbReference type="GO" id="GO:0016787">
    <property type="term" value="F:hydrolase activity"/>
    <property type="evidence" value="ECO:0007669"/>
    <property type="project" value="UniProtKB-KW"/>
</dbReference>
<evidence type="ECO:0000313" key="3">
    <source>
        <dbReference type="Proteomes" id="UP000298058"/>
    </source>
</evidence>
<dbReference type="EMBL" id="RQHW01000047">
    <property type="protein sequence ID" value="TGN18417.1"/>
    <property type="molecule type" value="Genomic_DNA"/>
</dbReference>